<evidence type="ECO:0000256" key="1">
    <source>
        <dbReference type="SAM" id="Phobius"/>
    </source>
</evidence>
<evidence type="ECO:0000313" key="2">
    <source>
        <dbReference type="Proteomes" id="UP000087171"/>
    </source>
</evidence>
<evidence type="ECO:0000313" key="3">
    <source>
        <dbReference type="RefSeq" id="XP_004503056.1"/>
    </source>
</evidence>
<keyword evidence="1" id="KW-0472">Membrane</keyword>
<keyword evidence="1" id="KW-1133">Transmembrane helix</keyword>
<name>A0A1S2YD24_CICAR</name>
<reference evidence="3" key="2">
    <citation type="submission" date="2025-08" db="UniProtKB">
        <authorList>
            <consortium name="RefSeq"/>
        </authorList>
    </citation>
    <scope>IDENTIFICATION</scope>
    <source>
        <tissue evidence="3">Etiolated seedlings</tissue>
    </source>
</reference>
<protein>
    <submittedName>
        <fullName evidence="3">Uncharacterized protein LOC101499081</fullName>
    </submittedName>
</protein>
<dbReference type="Proteomes" id="UP000087171">
    <property type="component" value="Chromosome Ca5"/>
</dbReference>
<gene>
    <name evidence="3" type="primary">LOC101499081</name>
</gene>
<proteinExistence type="predicted"/>
<accession>A0A1S2YD24</accession>
<reference evidence="2" key="1">
    <citation type="journal article" date="2013" name="Nat. Biotechnol.">
        <title>Draft genome sequence of chickpea (Cicer arietinum) provides a resource for trait improvement.</title>
        <authorList>
            <person name="Varshney R.K."/>
            <person name="Song C."/>
            <person name="Saxena R.K."/>
            <person name="Azam S."/>
            <person name="Yu S."/>
            <person name="Sharpe A.G."/>
            <person name="Cannon S."/>
            <person name="Baek J."/>
            <person name="Rosen B.D."/>
            <person name="Tar'an B."/>
            <person name="Millan T."/>
            <person name="Zhang X."/>
            <person name="Ramsay L.D."/>
            <person name="Iwata A."/>
            <person name="Wang Y."/>
            <person name="Nelson W."/>
            <person name="Farmer A.D."/>
            <person name="Gaur P.M."/>
            <person name="Soderlund C."/>
            <person name="Penmetsa R.V."/>
            <person name="Xu C."/>
            <person name="Bharti A.K."/>
            <person name="He W."/>
            <person name="Winter P."/>
            <person name="Zhao S."/>
            <person name="Hane J.K."/>
            <person name="Carrasquilla-Garcia N."/>
            <person name="Condie J.A."/>
            <person name="Upadhyaya H.D."/>
            <person name="Luo M.C."/>
            <person name="Thudi M."/>
            <person name="Gowda C.L."/>
            <person name="Singh N.P."/>
            <person name="Lichtenzveig J."/>
            <person name="Gali K.K."/>
            <person name="Rubio J."/>
            <person name="Nadarajan N."/>
            <person name="Dolezel J."/>
            <person name="Bansal K.C."/>
            <person name="Xu X."/>
            <person name="Edwards D."/>
            <person name="Zhang G."/>
            <person name="Kahl G."/>
            <person name="Gil J."/>
            <person name="Singh K.B."/>
            <person name="Datta S.K."/>
            <person name="Jackson S.A."/>
            <person name="Wang J."/>
            <person name="Cook D.R."/>
        </authorList>
    </citation>
    <scope>NUCLEOTIDE SEQUENCE [LARGE SCALE GENOMIC DNA]</scope>
    <source>
        <strain evidence="2">cv. CDC Frontier</strain>
    </source>
</reference>
<keyword evidence="1" id="KW-0812">Transmembrane</keyword>
<dbReference type="GeneID" id="101499081"/>
<organism evidence="2 3">
    <name type="scientific">Cicer arietinum</name>
    <name type="common">Chickpea</name>
    <name type="synonym">Garbanzo</name>
    <dbReference type="NCBI Taxonomy" id="3827"/>
    <lineage>
        <taxon>Eukaryota</taxon>
        <taxon>Viridiplantae</taxon>
        <taxon>Streptophyta</taxon>
        <taxon>Embryophyta</taxon>
        <taxon>Tracheophyta</taxon>
        <taxon>Spermatophyta</taxon>
        <taxon>Magnoliopsida</taxon>
        <taxon>eudicotyledons</taxon>
        <taxon>Gunneridae</taxon>
        <taxon>Pentapetalae</taxon>
        <taxon>rosids</taxon>
        <taxon>fabids</taxon>
        <taxon>Fabales</taxon>
        <taxon>Fabaceae</taxon>
        <taxon>Papilionoideae</taxon>
        <taxon>50 kb inversion clade</taxon>
        <taxon>NPAAA clade</taxon>
        <taxon>Hologalegina</taxon>
        <taxon>IRL clade</taxon>
        <taxon>Cicereae</taxon>
        <taxon>Cicer</taxon>
    </lineage>
</organism>
<dbReference type="RefSeq" id="XP_004503056.1">
    <property type="nucleotide sequence ID" value="XM_004502999.1"/>
</dbReference>
<dbReference type="KEGG" id="cam:101499081"/>
<dbReference type="PaxDb" id="3827-XP_004503056.1"/>
<feature type="transmembrane region" description="Helical" evidence="1">
    <location>
        <begin position="38"/>
        <end position="60"/>
    </location>
</feature>
<dbReference type="AlphaFoldDB" id="A0A1S2YD24"/>
<sequence length="262" mass="29165">MFWAAHLVSSAITAGSPCGCSAAYSPFAYLTLPKHLFFSYFIFPVGFVQIDVCRGILVLLRYTKKSILSPMDNDGWDLSAIVRSCKATTFTNPTTVFETPTPNTSTNNTRSPLKPTDFIELEKLTTIINPNTTISTPTSTSTSTSAANILKPTFTIGTPAFTYTGVHNTNQNSTFYDVSTLGIQQEMQSNPRTDLFTRVYIPTKVNCIKVTSAHFDLAYNHPSLQQQSQRELNQLPIQVTQINSVVLPNTRPQPKKYRSNYR</sequence>
<keyword evidence="2" id="KW-1185">Reference proteome</keyword>